<dbReference type="Pfam" id="PF12895">
    <property type="entry name" value="ANAPC3"/>
    <property type="match status" value="1"/>
</dbReference>
<keyword evidence="5 9" id="KW-1133">Transmembrane helix</keyword>
<organism evidence="10 11">
    <name type="scientific">Hymenobacter armeniacus</name>
    <dbReference type="NCBI Taxonomy" id="2771358"/>
    <lineage>
        <taxon>Bacteria</taxon>
        <taxon>Pseudomonadati</taxon>
        <taxon>Bacteroidota</taxon>
        <taxon>Cytophagia</taxon>
        <taxon>Cytophagales</taxon>
        <taxon>Hymenobacteraceae</taxon>
        <taxon>Hymenobacter</taxon>
    </lineage>
</organism>
<gene>
    <name evidence="10" type="ORF">IC234_05950</name>
</gene>
<evidence type="ECO:0000313" key="10">
    <source>
        <dbReference type="EMBL" id="MBD2721665.1"/>
    </source>
</evidence>
<evidence type="ECO:0000256" key="7">
    <source>
        <dbReference type="ARBA" id="ARBA00038030"/>
    </source>
</evidence>
<dbReference type="InterPro" id="IPR013105">
    <property type="entry name" value="TPR_2"/>
</dbReference>
<evidence type="ECO:0000256" key="3">
    <source>
        <dbReference type="ARBA" id="ARBA00022737"/>
    </source>
</evidence>
<dbReference type="Proteomes" id="UP000606003">
    <property type="component" value="Unassembled WGS sequence"/>
</dbReference>
<dbReference type="InterPro" id="IPR011990">
    <property type="entry name" value="TPR-like_helical_dom_sf"/>
</dbReference>
<feature type="repeat" description="TPR" evidence="8">
    <location>
        <begin position="72"/>
        <end position="105"/>
    </location>
</feature>
<accession>A0ABR8JNU8</accession>
<feature type="transmembrane region" description="Helical" evidence="9">
    <location>
        <begin position="358"/>
        <end position="377"/>
    </location>
</feature>
<feature type="repeat" description="TPR" evidence="8">
    <location>
        <begin position="174"/>
        <end position="207"/>
    </location>
</feature>
<evidence type="ECO:0000256" key="1">
    <source>
        <dbReference type="ARBA" id="ARBA00004167"/>
    </source>
</evidence>
<keyword evidence="4 8" id="KW-0802">TPR repeat</keyword>
<dbReference type="SUPFAM" id="SSF48452">
    <property type="entry name" value="TPR-like"/>
    <property type="match status" value="1"/>
</dbReference>
<evidence type="ECO:0000313" key="11">
    <source>
        <dbReference type="Proteomes" id="UP000606003"/>
    </source>
</evidence>
<name>A0ABR8JNU8_9BACT</name>
<evidence type="ECO:0000256" key="4">
    <source>
        <dbReference type="ARBA" id="ARBA00022803"/>
    </source>
</evidence>
<feature type="transmembrane region" description="Helical" evidence="9">
    <location>
        <begin position="259"/>
        <end position="282"/>
    </location>
</feature>
<evidence type="ECO:0000256" key="5">
    <source>
        <dbReference type="ARBA" id="ARBA00022989"/>
    </source>
</evidence>
<dbReference type="RefSeq" id="WP_190922938.1">
    <property type="nucleotide sequence ID" value="NZ_JACXAC010000002.1"/>
</dbReference>
<keyword evidence="6 9" id="KW-0472">Membrane</keyword>
<dbReference type="PANTHER" id="PTHR46208">
    <property type="entry name" value="MITOCHONDRIAL IMPORT RECEPTOR SUBUNIT TOM70"/>
    <property type="match status" value="1"/>
</dbReference>
<evidence type="ECO:0000256" key="8">
    <source>
        <dbReference type="PROSITE-ProRule" id="PRU00339"/>
    </source>
</evidence>
<keyword evidence="11" id="KW-1185">Reference proteome</keyword>
<feature type="transmembrane region" description="Helical" evidence="9">
    <location>
        <begin position="383"/>
        <end position="401"/>
    </location>
</feature>
<dbReference type="Gene3D" id="1.25.40.10">
    <property type="entry name" value="Tetratricopeptide repeat domain"/>
    <property type="match status" value="1"/>
</dbReference>
<dbReference type="PANTHER" id="PTHR46208:SF1">
    <property type="entry name" value="MITOCHONDRIAL IMPORT RECEPTOR SUBUNIT TOM70"/>
    <property type="match status" value="1"/>
</dbReference>
<comment type="caution">
    <text evidence="10">The sequence shown here is derived from an EMBL/GenBank/DDBJ whole genome shotgun (WGS) entry which is preliminary data.</text>
</comment>
<dbReference type="SMART" id="SM00028">
    <property type="entry name" value="TPR"/>
    <property type="match status" value="4"/>
</dbReference>
<dbReference type="PROSITE" id="PS50005">
    <property type="entry name" value="TPR"/>
    <property type="match status" value="2"/>
</dbReference>
<reference evidence="10 11" key="1">
    <citation type="submission" date="2020-09" db="EMBL/GenBank/DDBJ databases">
        <authorList>
            <person name="Kim M.K."/>
        </authorList>
    </citation>
    <scope>NUCLEOTIDE SEQUENCE [LARGE SCALE GENOMIC DNA]</scope>
    <source>
        <strain evidence="10 11">BT189</strain>
    </source>
</reference>
<dbReference type="Pfam" id="PF14559">
    <property type="entry name" value="TPR_19"/>
    <property type="match status" value="1"/>
</dbReference>
<comment type="similarity">
    <text evidence="7">Belongs to the Tom70 family.</text>
</comment>
<keyword evidence="2 9" id="KW-0812">Transmembrane</keyword>
<comment type="subcellular location">
    <subcellularLocation>
        <location evidence="1">Membrane</location>
        <topology evidence="1">Single-pass membrane protein</topology>
    </subcellularLocation>
</comment>
<feature type="transmembrane region" description="Helical" evidence="9">
    <location>
        <begin position="326"/>
        <end position="346"/>
    </location>
</feature>
<evidence type="ECO:0000256" key="2">
    <source>
        <dbReference type="ARBA" id="ARBA00022692"/>
    </source>
</evidence>
<keyword evidence="3" id="KW-0677">Repeat</keyword>
<dbReference type="InterPro" id="IPR019734">
    <property type="entry name" value="TPR_rpt"/>
</dbReference>
<sequence length="402" mass="43892">MENATDYLPRVQLLLSQHRHAHAAQELRRQLAQDPHDPVAHALLAVCLLEQEQLAEAQSEAELAIHLAPEYDFAFYALALIENRRHRSEEALAAINDALALDPNDADYYHLLGQLRLQSGQWQAALQAAQTGLGLDAEHAGLHGLHARALARQGRPDEAGTAARSALSYAASSSTTQAQAGWVALETNRPKEALEHFREALRLDPESDFAREGLVEALKARYWVYRTFMRFVYWSGTLSEGARRGLFLGAWVVVRFVRVLLPVYLLFVFLSWFADVIFESLLRVSAYGRLALSERQTRHSNQFLGLLAVAAGALAGRLAAPTVPGTSTLGMVALGLLFPLAGTWRLPAGTLAWQRSRWAGLGLAAVGVLGVALEVLGLGGDGVAFGAFLIGTLAYTWVFALR</sequence>
<feature type="transmembrane region" description="Helical" evidence="9">
    <location>
        <begin position="303"/>
        <end position="320"/>
    </location>
</feature>
<dbReference type="EMBL" id="JACXAC010000002">
    <property type="protein sequence ID" value="MBD2721665.1"/>
    <property type="molecule type" value="Genomic_DNA"/>
</dbReference>
<evidence type="ECO:0000256" key="9">
    <source>
        <dbReference type="SAM" id="Phobius"/>
    </source>
</evidence>
<protein>
    <submittedName>
        <fullName evidence="10">Tetratricopeptide repeat protein</fullName>
    </submittedName>
</protein>
<dbReference type="Pfam" id="PF07719">
    <property type="entry name" value="TPR_2"/>
    <property type="match status" value="1"/>
</dbReference>
<evidence type="ECO:0000256" key="6">
    <source>
        <dbReference type="ARBA" id="ARBA00023136"/>
    </source>
</evidence>
<proteinExistence type="inferred from homology"/>